<evidence type="ECO:0000313" key="2">
    <source>
        <dbReference type="Proteomes" id="UP000830236"/>
    </source>
</evidence>
<protein>
    <submittedName>
        <fullName evidence="1">Winged helix DNA-binding domain-containing protein</fullName>
    </submittedName>
</protein>
<name>A0A9E7ARJ3_9ACTO</name>
<sequence length="398" mass="43823">MSACPTLPVMVSLARIVSQGLVPATSATSVVQAVNNLLAVQGQQVSALPHALLERTPGAKFSDVTTAFNQLELVRSRPMRGTVHITSAADYHWLRLTLNQRSNYSLRNQSILGGISETDLETAWQLVKTHAPTQGIRRKDMFALWVQAGLAVKAQNATSPQAPPTEQARVNRWCNLMMWQLDRQGLVVEGPMGTNEHRFIDATCLPAATSAASGFKFDPADLRAARMEVARRYAYGHGPVSVADLARWAALPVTQARQALEDAVSNSELIVRVKIEENTFTPAAPPKAVKEYNQLLYMRADLPDLLADNLSQARRLIYLPAFDELHVGYRNRTCLTDGAGEKLICPTANGLFRPLIVNNGRLIAVRPASSGVIWLDKPTPYMDKRVNKLVDNRLESLQ</sequence>
<dbReference type="InterPro" id="IPR009351">
    <property type="entry name" value="AlkZ-like"/>
</dbReference>
<accession>A0A9E7ARJ3</accession>
<keyword evidence="1" id="KW-0238">DNA-binding</keyword>
<dbReference type="Pfam" id="PF06224">
    <property type="entry name" value="AlkZ-like"/>
    <property type="match status" value="1"/>
</dbReference>
<dbReference type="PANTHER" id="PTHR38479:SF2">
    <property type="entry name" value="WINGED HELIX DNA-BINDING DOMAIN-CONTAINING PROTEIN"/>
    <property type="match status" value="1"/>
</dbReference>
<dbReference type="GO" id="GO:0003677">
    <property type="term" value="F:DNA binding"/>
    <property type="evidence" value="ECO:0007669"/>
    <property type="project" value="UniProtKB-KW"/>
</dbReference>
<dbReference type="PANTHER" id="PTHR38479">
    <property type="entry name" value="LMO0824 PROTEIN"/>
    <property type="match status" value="1"/>
</dbReference>
<proteinExistence type="predicted"/>
<reference evidence="1" key="1">
    <citation type="submission" date="2022-05" db="EMBL/GenBank/DDBJ databases">
        <title>Using nanopore sequencing to obtain complete genomes from saliva samples.</title>
        <authorList>
            <person name="Baker J.L."/>
        </authorList>
    </citation>
    <scope>NUCLEOTIDE SEQUENCE</scope>
    <source>
        <strain evidence="1">JCVI-JB-Ag32</strain>
    </source>
</reference>
<dbReference type="AlphaFoldDB" id="A0A9E7ARJ3"/>
<evidence type="ECO:0000313" key="1">
    <source>
        <dbReference type="EMBL" id="UQF80397.1"/>
    </source>
</evidence>
<dbReference type="KEGG" id="agh:M3I41_03765"/>
<dbReference type="Proteomes" id="UP000830236">
    <property type="component" value="Chromosome"/>
</dbReference>
<dbReference type="EMBL" id="CP097095">
    <property type="protein sequence ID" value="UQF80397.1"/>
    <property type="molecule type" value="Genomic_DNA"/>
</dbReference>
<organism evidence="1 2">
    <name type="scientific">Actinomyces graevenitzii</name>
    <dbReference type="NCBI Taxonomy" id="55565"/>
    <lineage>
        <taxon>Bacteria</taxon>
        <taxon>Bacillati</taxon>
        <taxon>Actinomycetota</taxon>
        <taxon>Actinomycetes</taxon>
        <taxon>Actinomycetales</taxon>
        <taxon>Actinomycetaceae</taxon>
        <taxon>Actinomyces</taxon>
    </lineage>
</organism>
<gene>
    <name evidence="1" type="ORF">M3I41_03765</name>
</gene>